<dbReference type="EMBL" id="LKHS01000009">
    <property type="protein sequence ID" value="KQH86043.1"/>
    <property type="molecule type" value="Genomic_DNA"/>
</dbReference>
<protein>
    <submittedName>
        <fullName evidence="1">Uncharacterized protein</fullName>
    </submittedName>
</protein>
<accession>A0A0Q2SEX5</accession>
<proteinExistence type="predicted"/>
<dbReference type="Proteomes" id="UP000051221">
    <property type="component" value="Unassembled WGS sequence"/>
</dbReference>
<evidence type="ECO:0000313" key="2">
    <source>
        <dbReference type="Proteomes" id="UP000051221"/>
    </source>
</evidence>
<dbReference type="RefSeq" id="WP_055466231.1">
    <property type="nucleotide sequence ID" value="NZ_LKHS01000009.1"/>
</dbReference>
<organism evidence="1 2">
    <name type="scientific">Vibrio furnissii</name>
    <dbReference type="NCBI Taxonomy" id="29494"/>
    <lineage>
        <taxon>Bacteria</taxon>
        <taxon>Pseudomonadati</taxon>
        <taxon>Pseudomonadota</taxon>
        <taxon>Gammaproteobacteria</taxon>
        <taxon>Vibrionales</taxon>
        <taxon>Vibrionaceae</taxon>
        <taxon>Vibrio</taxon>
    </lineage>
</organism>
<evidence type="ECO:0000313" key="1">
    <source>
        <dbReference type="EMBL" id="KQH86043.1"/>
    </source>
</evidence>
<sequence length="66" mass="8152">MHALLQQLKQMLMDTRKEWLNEMVNRYHLPQDGLWKYYGYQSPDDLARDLNEQDELLEHEQRLFDT</sequence>
<gene>
    <name evidence="1" type="ORF">AMR76_12275</name>
</gene>
<comment type="caution">
    <text evidence="1">The sequence shown here is derived from an EMBL/GenBank/DDBJ whole genome shotgun (WGS) entry which is preliminary data.</text>
</comment>
<dbReference type="AlphaFoldDB" id="A0A0Q2SEX5"/>
<reference evidence="1 2" key="1">
    <citation type="submission" date="2015-08" db="EMBL/GenBank/DDBJ databases">
        <title>Antibacterial properties of a collection of Vibrionaceae strains.</title>
        <authorList>
            <person name="Giubergia S."/>
        </authorList>
    </citation>
    <scope>NUCLEOTIDE SEQUENCE [LARGE SCALE GENOMIC DNA]</scope>
    <source>
        <strain evidence="1 2">S0821</strain>
    </source>
</reference>
<dbReference type="InParanoid" id="A0A0Q2SEX5"/>
<keyword evidence="2" id="KW-1185">Reference proteome</keyword>
<name>A0A0Q2SEX5_VIBFU</name>